<feature type="region of interest" description="Disordered" evidence="1">
    <location>
        <begin position="42"/>
        <end position="70"/>
    </location>
</feature>
<dbReference type="RefSeq" id="WP_185382201.1">
    <property type="nucleotide sequence ID" value="NZ_JAAROV010000002.1"/>
</dbReference>
<dbReference type="EMBL" id="JAAROV010000002">
    <property type="protein sequence ID" value="MBC1316540.1"/>
    <property type="molecule type" value="Genomic_DNA"/>
</dbReference>
<evidence type="ECO:0000313" key="3">
    <source>
        <dbReference type="Proteomes" id="UP000543379"/>
    </source>
</evidence>
<evidence type="ECO:0000256" key="1">
    <source>
        <dbReference type="SAM" id="MobiDB-lite"/>
    </source>
</evidence>
<accession>A0A841XY05</accession>
<organism evidence="2 3">
    <name type="scientific">Listeria booriae</name>
    <dbReference type="NCBI Taxonomy" id="1552123"/>
    <lineage>
        <taxon>Bacteria</taxon>
        <taxon>Bacillati</taxon>
        <taxon>Bacillota</taxon>
        <taxon>Bacilli</taxon>
        <taxon>Bacillales</taxon>
        <taxon>Listeriaceae</taxon>
        <taxon>Listeria</taxon>
    </lineage>
</organism>
<feature type="compositionally biased region" description="Polar residues" evidence="1">
    <location>
        <begin position="42"/>
        <end position="55"/>
    </location>
</feature>
<proteinExistence type="predicted"/>
<sequence>MVKRWKWAIVTVFVLAFIGLNSVIASVFSSVEDARDQNISMSNNQSAMHNGNMPSMMSRDKTKTNCHHPL</sequence>
<reference evidence="2 3" key="1">
    <citation type="submission" date="2020-03" db="EMBL/GenBank/DDBJ databases">
        <title>Soil Listeria distribution.</title>
        <authorList>
            <person name="Liao J."/>
            <person name="Wiedmann M."/>
        </authorList>
    </citation>
    <scope>NUCLEOTIDE SEQUENCE [LARGE SCALE GENOMIC DNA]</scope>
    <source>
        <strain evidence="2 3">FSL L7-1816</strain>
    </source>
</reference>
<comment type="caution">
    <text evidence="2">The sequence shown here is derived from an EMBL/GenBank/DDBJ whole genome shotgun (WGS) entry which is preliminary data.</text>
</comment>
<evidence type="ECO:0000313" key="2">
    <source>
        <dbReference type="EMBL" id="MBC1316540.1"/>
    </source>
</evidence>
<gene>
    <name evidence="2" type="ORF">HB811_07130</name>
</gene>
<dbReference type="Proteomes" id="UP000543379">
    <property type="component" value="Unassembled WGS sequence"/>
</dbReference>
<dbReference type="AlphaFoldDB" id="A0A841XY05"/>
<protein>
    <submittedName>
        <fullName evidence="2">Uncharacterized protein</fullName>
    </submittedName>
</protein>
<name>A0A841XY05_9LIST</name>